<evidence type="ECO:0000313" key="2">
    <source>
        <dbReference type="Proteomes" id="UP000499080"/>
    </source>
</evidence>
<accession>A0A4Y2HUM9</accession>
<gene>
    <name evidence="1" type="ORF">AVEN_91759_1</name>
</gene>
<dbReference type="AlphaFoldDB" id="A0A4Y2HUM9"/>
<dbReference type="Proteomes" id="UP000499080">
    <property type="component" value="Unassembled WGS sequence"/>
</dbReference>
<comment type="caution">
    <text evidence="1">The sequence shown here is derived from an EMBL/GenBank/DDBJ whole genome shotgun (WGS) entry which is preliminary data.</text>
</comment>
<dbReference type="EMBL" id="BGPR01002182">
    <property type="protein sequence ID" value="GBM69177.1"/>
    <property type="molecule type" value="Genomic_DNA"/>
</dbReference>
<reference evidence="1 2" key="1">
    <citation type="journal article" date="2019" name="Sci. Rep.">
        <title>Orb-weaving spider Araneus ventricosus genome elucidates the spidroin gene catalogue.</title>
        <authorList>
            <person name="Kono N."/>
            <person name="Nakamura H."/>
            <person name="Ohtoshi R."/>
            <person name="Moran D.A.P."/>
            <person name="Shinohara A."/>
            <person name="Yoshida Y."/>
            <person name="Fujiwara M."/>
            <person name="Mori M."/>
            <person name="Tomita M."/>
            <person name="Arakawa K."/>
        </authorList>
    </citation>
    <scope>NUCLEOTIDE SEQUENCE [LARGE SCALE GENOMIC DNA]</scope>
</reference>
<evidence type="ECO:0000313" key="1">
    <source>
        <dbReference type="EMBL" id="GBM69177.1"/>
    </source>
</evidence>
<organism evidence="1 2">
    <name type="scientific">Araneus ventricosus</name>
    <name type="common">Orbweaver spider</name>
    <name type="synonym">Epeira ventricosa</name>
    <dbReference type="NCBI Taxonomy" id="182803"/>
    <lineage>
        <taxon>Eukaryota</taxon>
        <taxon>Metazoa</taxon>
        <taxon>Ecdysozoa</taxon>
        <taxon>Arthropoda</taxon>
        <taxon>Chelicerata</taxon>
        <taxon>Arachnida</taxon>
        <taxon>Araneae</taxon>
        <taxon>Araneomorphae</taxon>
        <taxon>Entelegynae</taxon>
        <taxon>Araneoidea</taxon>
        <taxon>Araneidae</taxon>
        <taxon>Araneus</taxon>
    </lineage>
</organism>
<name>A0A4Y2HUM9_ARAVE</name>
<sequence>MLHVNSYVGVKHPPLGVVRKFGEWVLKGPPHKCRSIFVDNSGHSSKKPSEWHVILNVCGFEFIEEIVRNTVSTTFSAECDILDFFVTGKLEFFHDIGVWGKAVHPYLIIFDDPEKKVRDEEVRQAVKILRRK</sequence>
<keyword evidence="2" id="KW-1185">Reference proteome</keyword>
<proteinExistence type="predicted"/>
<protein>
    <submittedName>
        <fullName evidence="1">Uncharacterized protein</fullName>
    </submittedName>
</protein>